<sequence>MRHLNEFPDLPALGFQRAFGKNRPATLEGGKGGSAPSAPNPYTVAGATTQTNENTAAFNKAINLNNYSNPFGSQQSNEVGTDPSTGAPIYQTTIGASAPLQGLINNAMGAAGNSTGQTQSSIYGLGGVNSQLAALGSQINPQAAQDANTQGREAAYAAQTQYLDPQFKQGQSSLESQLANQGLTPGSQAYDNAMTNFNNSKQQAYSNAANQSTLTGAQIGSQMLNNNLAAVGEQGNLLNQQGTNYGQQASLAQLPYSQLQSLAGLVPGNTGTAQSAANPANIAQAFQNQYQGQLNAYNASTGASNSTKSGLFGLGAAAMPMMSSMMSDRRLKTDIEAIGPLKDGVNFYRYRYVWDEPGTERHGVMADEVRRVDPQAVIRTSSGFDAVNYERLLGD</sequence>
<gene>
    <name evidence="3" type="ORF">FSO04_24120</name>
</gene>
<dbReference type="Pfam" id="PF13884">
    <property type="entry name" value="Peptidase_S74"/>
    <property type="match status" value="1"/>
</dbReference>
<evidence type="ECO:0000313" key="3">
    <source>
        <dbReference type="EMBL" id="KAE8757311.1"/>
    </source>
</evidence>
<feature type="domain" description="Peptidase S74" evidence="2">
    <location>
        <begin position="327"/>
        <end position="377"/>
    </location>
</feature>
<evidence type="ECO:0000256" key="1">
    <source>
        <dbReference type="SAM" id="MobiDB-lite"/>
    </source>
</evidence>
<feature type="region of interest" description="Disordered" evidence="1">
    <location>
        <begin position="22"/>
        <end position="46"/>
    </location>
</feature>
<protein>
    <submittedName>
        <fullName evidence="3">Tail fiber domain-containing protein</fullName>
    </submittedName>
</protein>
<dbReference type="RefSeq" id="WP_168435811.1">
    <property type="nucleotide sequence ID" value="NZ_VOSW01000048.1"/>
</dbReference>
<dbReference type="EMBL" id="VOSW01000048">
    <property type="protein sequence ID" value="KAE8757311.1"/>
    <property type="molecule type" value="Genomic_DNA"/>
</dbReference>
<name>A0A6N6WAV1_9BURK</name>
<accession>A0A6N6WAV1</accession>
<organism evidence="3 4">
    <name type="scientific">Paraburkholderia madseniana</name>
    <dbReference type="NCBI Taxonomy" id="2599607"/>
    <lineage>
        <taxon>Bacteria</taxon>
        <taxon>Pseudomonadati</taxon>
        <taxon>Pseudomonadota</taxon>
        <taxon>Betaproteobacteria</taxon>
        <taxon>Burkholderiales</taxon>
        <taxon>Burkholderiaceae</taxon>
        <taxon>Paraburkholderia</taxon>
    </lineage>
</organism>
<dbReference type="AlphaFoldDB" id="A0A6N6WAV1"/>
<evidence type="ECO:0000313" key="4">
    <source>
        <dbReference type="Proteomes" id="UP000463700"/>
    </source>
</evidence>
<comment type="caution">
    <text evidence="3">The sequence shown here is derived from an EMBL/GenBank/DDBJ whole genome shotgun (WGS) entry which is preliminary data.</text>
</comment>
<proteinExistence type="predicted"/>
<reference evidence="3 4" key="1">
    <citation type="journal article" date="2020" name="Int. J. Syst. Evol. Microbiol.">
        <title>Paraburkholderia madseniana sp. nov., a phenolic acid-degrading bacterium isolated from acidic forest soil.</title>
        <authorList>
            <person name="Wilhelm R.C."/>
            <person name="Murphy S.J.L."/>
            <person name="Feriancek N.M."/>
            <person name="Karasz D.C."/>
            <person name="DeRito C.M."/>
            <person name="Newman J.D."/>
            <person name="Buckley D.H."/>
        </authorList>
    </citation>
    <scope>NUCLEOTIDE SEQUENCE [LARGE SCALE GENOMIC DNA]</scope>
    <source>
        <strain evidence="3 4">RP11</strain>
    </source>
</reference>
<feature type="region of interest" description="Disordered" evidence="1">
    <location>
        <begin position="168"/>
        <end position="194"/>
    </location>
</feature>
<dbReference type="Proteomes" id="UP000463700">
    <property type="component" value="Unassembled WGS sequence"/>
</dbReference>
<dbReference type="InterPro" id="IPR030392">
    <property type="entry name" value="S74_ICA"/>
</dbReference>
<evidence type="ECO:0000259" key="2">
    <source>
        <dbReference type="Pfam" id="PF13884"/>
    </source>
</evidence>